<evidence type="ECO:0000256" key="10">
    <source>
        <dbReference type="SAM" id="SignalP"/>
    </source>
</evidence>
<dbReference type="Gene3D" id="3.40.390.10">
    <property type="entry name" value="Collagenase (Catalytic Domain)"/>
    <property type="match status" value="1"/>
</dbReference>
<dbReference type="GO" id="GO:0006508">
    <property type="term" value="P:proteolysis"/>
    <property type="evidence" value="ECO:0007669"/>
    <property type="project" value="UniProtKB-KW"/>
</dbReference>
<dbReference type="HOGENOM" id="CLU_1037510_0_0_3"/>
<proteinExistence type="inferred from homology"/>
<feature type="region of interest" description="Disordered" evidence="9">
    <location>
        <begin position="244"/>
        <end position="268"/>
    </location>
</feature>
<keyword evidence="5 10" id="KW-0732">Signal</keyword>
<dbReference type="PRINTS" id="PR00138">
    <property type="entry name" value="MATRIXIN"/>
</dbReference>
<dbReference type="GO" id="GO:0030198">
    <property type="term" value="P:extracellular matrix organization"/>
    <property type="evidence" value="ECO:0007669"/>
    <property type="project" value="TreeGrafter"/>
</dbReference>
<comment type="cofactor">
    <cofactor evidence="1">
        <name>Zn(2+)</name>
        <dbReference type="ChEBI" id="CHEBI:29105"/>
    </cofactor>
</comment>
<dbReference type="SMART" id="SM00235">
    <property type="entry name" value="ZnMc"/>
    <property type="match status" value="1"/>
</dbReference>
<evidence type="ECO:0000256" key="6">
    <source>
        <dbReference type="ARBA" id="ARBA00022801"/>
    </source>
</evidence>
<dbReference type="PANTHER" id="PTHR10201:SF291">
    <property type="entry name" value="MATRIX METALLOPROTEINASE 1, ISOFORM C-RELATED"/>
    <property type="match status" value="1"/>
</dbReference>
<gene>
    <name evidence="12" type="ORF">MYAER_1609</name>
</gene>
<evidence type="ECO:0000313" key="13">
    <source>
        <dbReference type="Proteomes" id="UP000034103"/>
    </source>
</evidence>
<sequence length="268" mass="28687">MIKKTLFTTLVISGIIGISSTASAFVVTGTKWGDPVFGTGANVTWSLMPSGVSCNGQFEPLGCTTASLASFMPAGFKAEIQKAFQAWSNVANINFVEVADTGLPFDHPDAILGNIRLAGHIFDGPFGTLAHGYYPPPNGNTRAGDIHFDVSENWTVNSIDGNINTLDIFQVTAHEIGHAIGLDHTNVLNSLMYPYYSENFNGLQPDDIAGVRYIYGPRVPEPTSIISLFSLGILGAGATLKRKVKRSHSTEKEPSAMPKALRSSTPIL</sequence>
<dbReference type="InterPro" id="IPR024079">
    <property type="entry name" value="MetalloPept_cat_dom_sf"/>
</dbReference>
<feature type="domain" description="Peptidase metallopeptidase" evidence="11">
    <location>
        <begin position="54"/>
        <end position="217"/>
    </location>
</feature>
<dbReference type="GO" id="GO:0004222">
    <property type="term" value="F:metalloendopeptidase activity"/>
    <property type="evidence" value="ECO:0007669"/>
    <property type="project" value="InterPro"/>
</dbReference>
<dbReference type="NCBIfam" id="TIGR02595">
    <property type="entry name" value="PEP_CTERM"/>
    <property type="match status" value="1"/>
</dbReference>
<protein>
    <recommendedName>
        <fullName evidence="11">Peptidase metallopeptidase domain-containing protein</fullName>
    </recommendedName>
</protein>
<organism evidence="12 13">
    <name type="scientific">Microcystis aeruginosa NIES-2549</name>
    <dbReference type="NCBI Taxonomy" id="1641812"/>
    <lineage>
        <taxon>Bacteria</taxon>
        <taxon>Bacillati</taxon>
        <taxon>Cyanobacteriota</taxon>
        <taxon>Cyanophyceae</taxon>
        <taxon>Oscillatoriophycideae</taxon>
        <taxon>Chroococcales</taxon>
        <taxon>Microcystaceae</taxon>
        <taxon>Microcystis</taxon>
    </lineage>
</organism>
<dbReference type="GO" id="GO:0030574">
    <property type="term" value="P:collagen catabolic process"/>
    <property type="evidence" value="ECO:0007669"/>
    <property type="project" value="TreeGrafter"/>
</dbReference>
<comment type="similarity">
    <text evidence="2">Belongs to the peptidase M10A family.</text>
</comment>
<dbReference type="PATRIC" id="fig|1641812.3.peg.1662"/>
<feature type="chain" id="PRO_5002510366" description="Peptidase metallopeptidase domain-containing protein" evidence="10">
    <location>
        <begin position="25"/>
        <end position="268"/>
    </location>
</feature>
<accession>A0A0F6U407</accession>
<dbReference type="PANTHER" id="PTHR10201">
    <property type="entry name" value="MATRIX METALLOPROTEINASE"/>
    <property type="match status" value="1"/>
</dbReference>
<dbReference type="RefSeq" id="WP_052734169.1">
    <property type="nucleotide sequence ID" value="NZ_CP011304.1"/>
</dbReference>
<keyword evidence="6" id="KW-0378">Hydrolase</keyword>
<feature type="signal peptide" evidence="10">
    <location>
        <begin position="1"/>
        <end position="24"/>
    </location>
</feature>
<evidence type="ECO:0000256" key="2">
    <source>
        <dbReference type="ARBA" id="ARBA00010370"/>
    </source>
</evidence>
<reference evidence="12 13" key="1">
    <citation type="journal article" date="2015" name="Genome Announc.">
        <title>Complete Genome Sequence of Microcystis aeruginosa NIES-2549, a Bloom-Forming Cyanobacterium from Lake Kasumigaura, Japan.</title>
        <authorList>
            <person name="Yamaguchi H."/>
            <person name="Suzuki S."/>
            <person name="Tanabe Y."/>
            <person name="Osana Y."/>
            <person name="Shimura Y."/>
            <person name="Ishida K."/>
            <person name="Kawachi M."/>
        </authorList>
    </citation>
    <scope>NUCLEOTIDE SEQUENCE [LARGE SCALE GENOMIC DNA]</scope>
    <source>
        <strain evidence="12 13">NIES-2549</strain>
    </source>
</reference>
<keyword evidence="4" id="KW-0479">Metal-binding</keyword>
<evidence type="ECO:0000313" key="12">
    <source>
        <dbReference type="EMBL" id="AKE63961.1"/>
    </source>
</evidence>
<evidence type="ECO:0000256" key="7">
    <source>
        <dbReference type="ARBA" id="ARBA00022833"/>
    </source>
</evidence>
<dbReference type="InterPro" id="IPR013424">
    <property type="entry name" value="Ice-binding_C"/>
</dbReference>
<dbReference type="Pfam" id="PF00413">
    <property type="entry name" value="Peptidase_M10"/>
    <property type="match status" value="1"/>
</dbReference>
<dbReference type="GO" id="GO:0008270">
    <property type="term" value="F:zinc ion binding"/>
    <property type="evidence" value="ECO:0007669"/>
    <property type="project" value="InterPro"/>
</dbReference>
<keyword evidence="7" id="KW-0862">Zinc</keyword>
<keyword evidence="3" id="KW-0645">Protease</keyword>
<evidence type="ECO:0000259" key="11">
    <source>
        <dbReference type="SMART" id="SM00235"/>
    </source>
</evidence>
<evidence type="ECO:0000256" key="8">
    <source>
        <dbReference type="ARBA" id="ARBA00023049"/>
    </source>
</evidence>
<keyword evidence="8" id="KW-0482">Metalloprotease</keyword>
<evidence type="ECO:0000256" key="5">
    <source>
        <dbReference type="ARBA" id="ARBA00022729"/>
    </source>
</evidence>
<evidence type="ECO:0000256" key="1">
    <source>
        <dbReference type="ARBA" id="ARBA00001947"/>
    </source>
</evidence>
<evidence type="ECO:0000256" key="9">
    <source>
        <dbReference type="SAM" id="MobiDB-lite"/>
    </source>
</evidence>
<dbReference type="InterPro" id="IPR021190">
    <property type="entry name" value="Pept_M10A"/>
</dbReference>
<evidence type="ECO:0000256" key="4">
    <source>
        <dbReference type="ARBA" id="ARBA00022723"/>
    </source>
</evidence>
<name>A0A0F6U407_MICAE</name>
<dbReference type="AlphaFoldDB" id="A0A0F6U407"/>
<dbReference type="InterPro" id="IPR006026">
    <property type="entry name" value="Peptidase_Metallo"/>
</dbReference>
<dbReference type="GO" id="GO:0031012">
    <property type="term" value="C:extracellular matrix"/>
    <property type="evidence" value="ECO:0007669"/>
    <property type="project" value="InterPro"/>
</dbReference>
<dbReference type="SUPFAM" id="SSF55486">
    <property type="entry name" value="Metalloproteases ('zincins'), catalytic domain"/>
    <property type="match status" value="1"/>
</dbReference>
<dbReference type="Proteomes" id="UP000034103">
    <property type="component" value="Chromosome"/>
</dbReference>
<dbReference type="EMBL" id="CP011304">
    <property type="protein sequence ID" value="AKE63961.1"/>
    <property type="molecule type" value="Genomic_DNA"/>
</dbReference>
<dbReference type="InterPro" id="IPR001818">
    <property type="entry name" value="Pept_M10_metallopeptidase"/>
</dbReference>
<evidence type="ECO:0000256" key="3">
    <source>
        <dbReference type="ARBA" id="ARBA00022670"/>
    </source>
</evidence>